<comment type="caution">
    <text evidence="2">The sequence shown here is derived from an EMBL/GenBank/DDBJ whole genome shotgun (WGS) entry which is preliminary data.</text>
</comment>
<protein>
    <recommendedName>
        <fullName evidence="4">PliI/PliC-like inhibitor of I-type lysozyme</fullName>
    </recommendedName>
</protein>
<dbReference type="RefSeq" id="WP_345329739.1">
    <property type="nucleotide sequence ID" value="NZ_BAABJI010000001.1"/>
</dbReference>
<sequence length="249" mass="27920">MGIKNYVAILPCLVLLWGCGGNDKKNASPAKKPAKPALQAPFRYHKHVEVAPGNDFDVYSWGRGAKDVGSLLILHSDSAEMKYTTTTGDLEGSVVDVYNTDMDSDGNPELLVQADARDTTNFVNIYSFEFNGNDARKLDFPKLTKKQRKGYRGKDNFYVKEGKFIREFPIYESDSTGAKLTGAKRVFEYGLRGNNFTVEQLSKDSTDKTQPVAAVSEPVQQENKSLVSRSTKKKRSSSSHRRKRRRHRG</sequence>
<name>A0ABP9FN42_9SPHI</name>
<feature type="region of interest" description="Disordered" evidence="1">
    <location>
        <begin position="200"/>
        <end position="249"/>
    </location>
</feature>
<feature type="compositionally biased region" description="Polar residues" evidence="1">
    <location>
        <begin position="218"/>
        <end position="227"/>
    </location>
</feature>
<evidence type="ECO:0000313" key="2">
    <source>
        <dbReference type="EMBL" id="GAA4908361.1"/>
    </source>
</evidence>
<evidence type="ECO:0000256" key="1">
    <source>
        <dbReference type="SAM" id="MobiDB-lite"/>
    </source>
</evidence>
<reference evidence="3" key="1">
    <citation type="journal article" date="2019" name="Int. J. Syst. Evol. Microbiol.">
        <title>The Global Catalogue of Microorganisms (GCM) 10K type strain sequencing project: providing services to taxonomists for standard genome sequencing and annotation.</title>
        <authorList>
            <consortium name="The Broad Institute Genomics Platform"/>
            <consortium name="The Broad Institute Genome Sequencing Center for Infectious Disease"/>
            <person name="Wu L."/>
            <person name="Ma J."/>
        </authorList>
    </citation>
    <scope>NUCLEOTIDE SEQUENCE [LARGE SCALE GENOMIC DNA]</scope>
    <source>
        <strain evidence="3">JCM 18283</strain>
    </source>
</reference>
<feature type="compositionally biased region" description="Basic residues" evidence="1">
    <location>
        <begin position="230"/>
        <end position="249"/>
    </location>
</feature>
<proteinExistence type="predicted"/>
<dbReference type="Proteomes" id="UP001501436">
    <property type="component" value="Unassembled WGS sequence"/>
</dbReference>
<evidence type="ECO:0000313" key="3">
    <source>
        <dbReference type="Proteomes" id="UP001501436"/>
    </source>
</evidence>
<organism evidence="2 3">
    <name type="scientific">Mucilaginibacter defluvii</name>
    <dbReference type="NCBI Taxonomy" id="1196019"/>
    <lineage>
        <taxon>Bacteria</taxon>
        <taxon>Pseudomonadati</taxon>
        <taxon>Bacteroidota</taxon>
        <taxon>Sphingobacteriia</taxon>
        <taxon>Sphingobacteriales</taxon>
        <taxon>Sphingobacteriaceae</taxon>
        <taxon>Mucilaginibacter</taxon>
    </lineage>
</organism>
<dbReference type="EMBL" id="BAABJI010000001">
    <property type="protein sequence ID" value="GAA4908361.1"/>
    <property type="molecule type" value="Genomic_DNA"/>
</dbReference>
<accession>A0ABP9FN42</accession>
<evidence type="ECO:0008006" key="4">
    <source>
        <dbReference type="Google" id="ProtNLM"/>
    </source>
</evidence>
<gene>
    <name evidence="2" type="ORF">GCM10023313_09110</name>
</gene>
<keyword evidence="3" id="KW-1185">Reference proteome</keyword>